<evidence type="ECO:0000313" key="4">
    <source>
        <dbReference type="Proteomes" id="UP000323166"/>
    </source>
</evidence>
<dbReference type="Pfam" id="PF03787">
    <property type="entry name" value="RAMPs"/>
    <property type="match status" value="1"/>
</dbReference>
<organism evidence="3 4">
    <name type="scientific">Desulfallas thermosapovorans DSM 6562</name>
    <dbReference type="NCBI Taxonomy" id="1121431"/>
    <lineage>
        <taxon>Bacteria</taxon>
        <taxon>Bacillati</taxon>
        <taxon>Bacillota</taxon>
        <taxon>Clostridia</taxon>
        <taxon>Eubacteriales</taxon>
        <taxon>Desulfallaceae</taxon>
        <taxon>Desulfallas</taxon>
    </lineage>
</organism>
<comment type="caution">
    <text evidence="3">The sequence shown here is derived from an EMBL/GenBank/DDBJ whole genome shotgun (WGS) entry which is preliminary data.</text>
</comment>
<name>A0A5S4ZNI6_9FIRM</name>
<evidence type="ECO:0000259" key="2">
    <source>
        <dbReference type="Pfam" id="PF03787"/>
    </source>
</evidence>
<dbReference type="RefSeq" id="WP_166512753.1">
    <property type="nucleotide sequence ID" value="NZ_VNHM01000023.1"/>
</dbReference>
<feature type="domain" description="CRISPR type III-associated protein" evidence="2">
    <location>
        <begin position="19"/>
        <end position="170"/>
    </location>
</feature>
<accession>A0A5S4ZNI6</accession>
<dbReference type="AlphaFoldDB" id="A0A5S4ZNI6"/>
<dbReference type="GO" id="GO:0051607">
    <property type="term" value="P:defense response to virus"/>
    <property type="evidence" value="ECO:0007669"/>
    <property type="project" value="UniProtKB-KW"/>
</dbReference>
<dbReference type="EMBL" id="VNHM01000023">
    <property type="protein sequence ID" value="TYO92767.1"/>
    <property type="molecule type" value="Genomic_DNA"/>
</dbReference>
<sequence length="368" mass="40960">MEREKMREVHELKCELTATYKLTTPLFMAGAEQTAAELRAPSVKGALRFWYRAAALARLGDWHKVREEEQRIFGSTGTGQGRFLLSVTGKGLSEPEIFDFRRDRAGIAYLGYGLREAQRKYFKPGAEITVRLLFRPDSGEVVIAPVKKALIALGLFGGLGARARNGLGSVALTSLKLDGVEEWQNPQNEKELQERIAAFVHGLAPLPAELPEYTAFSGRSRIVVAGMGRDAVELLDGIGRKMMAYRRDIKGDSALIRKFLNRGDIGTHPRRVAFGLPHNYFFRADRAKAEVKADRRERRAGPLFIHIHSLAGGQYAAVLALLPAVFLPAEEKIQISGSGRNKNVPCLVDYEVVNNFMQEFPNRLEVVL</sequence>
<proteinExistence type="predicted"/>
<reference evidence="3 4" key="1">
    <citation type="submission" date="2019-07" db="EMBL/GenBank/DDBJ databases">
        <title>Genomic Encyclopedia of Type Strains, Phase I: the one thousand microbial genomes (KMG-I) project.</title>
        <authorList>
            <person name="Kyrpides N."/>
        </authorList>
    </citation>
    <scope>NUCLEOTIDE SEQUENCE [LARGE SCALE GENOMIC DNA]</scope>
    <source>
        <strain evidence="3 4">DSM 6562</strain>
    </source>
</reference>
<evidence type="ECO:0000256" key="1">
    <source>
        <dbReference type="ARBA" id="ARBA00023118"/>
    </source>
</evidence>
<gene>
    <name evidence="3" type="ORF">LX24_02820</name>
</gene>
<protein>
    <submittedName>
        <fullName evidence="3">CRISPR-associated Cmr1 family protein</fullName>
    </submittedName>
</protein>
<dbReference type="NCBIfam" id="TIGR01894">
    <property type="entry name" value="cas_TM1795_cmr1"/>
    <property type="match status" value="1"/>
</dbReference>
<keyword evidence="1" id="KW-0051">Antiviral defense</keyword>
<dbReference type="Proteomes" id="UP000323166">
    <property type="component" value="Unassembled WGS sequence"/>
</dbReference>
<dbReference type="InterPro" id="IPR005537">
    <property type="entry name" value="RAMP_III_fam"/>
</dbReference>
<dbReference type="InterPro" id="IPR007522">
    <property type="entry name" value="CRISPR-assoc_prot_TM1795"/>
</dbReference>
<keyword evidence="4" id="KW-1185">Reference proteome</keyword>
<evidence type="ECO:0000313" key="3">
    <source>
        <dbReference type="EMBL" id="TYO92767.1"/>
    </source>
</evidence>